<reference evidence="2 3" key="1">
    <citation type="journal article" date="2023" name="IMA Fungus">
        <title>Comparative genomic study of the Penicillium genus elucidates a diverse pangenome and 15 lateral gene transfer events.</title>
        <authorList>
            <person name="Petersen C."/>
            <person name="Sorensen T."/>
            <person name="Nielsen M.R."/>
            <person name="Sondergaard T.E."/>
            <person name="Sorensen J.L."/>
            <person name="Fitzpatrick D.A."/>
            <person name="Frisvad J.C."/>
            <person name="Nielsen K.L."/>
        </authorList>
    </citation>
    <scope>NUCLEOTIDE SEQUENCE [LARGE SCALE GENOMIC DNA]</scope>
    <source>
        <strain evidence="2 3">IBT 35679</strain>
    </source>
</reference>
<feature type="region of interest" description="Disordered" evidence="1">
    <location>
        <begin position="1"/>
        <end position="42"/>
    </location>
</feature>
<evidence type="ECO:0000313" key="2">
    <source>
        <dbReference type="EMBL" id="KAJ5533227.1"/>
    </source>
</evidence>
<dbReference type="Proteomes" id="UP001220324">
    <property type="component" value="Unassembled WGS sequence"/>
</dbReference>
<evidence type="ECO:0000313" key="3">
    <source>
        <dbReference type="Proteomes" id="UP001220324"/>
    </source>
</evidence>
<protein>
    <submittedName>
        <fullName evidence="2">Uncharacterized protein</fullName>
    </submittedName>
</protein>
<sequence length="122" mass="13521">MNPRLFNSIESSSALTDPAHPMNDDPMWSSPDIPRRVANSENMNDLSFTDSWVNTTPYHVSPMHPTASGQSSEQQGACKDTAQKEIPYTCCHKYKRQTLRVQVGKLQEAGSLYPEISAVAPP</sequence>
<name>A0AAD6CRA0_9EURO</name>
<evidence type="ECO:0000256" key="1">
    <source>
        <dbReference type="SAM" id="MobiDB-lite"/>
    </source>
</evidence>
<accession>A0AAD6CRA0</accession>
<dbReference type="AlphaFoldDB" id="A0AAD6CRA0"/>
<keyword evidence="3" id="KW-1185">Reference proteome</keyword>
<organism evidence="2 3">
    <name type="scientific">Penicillium frequentans</name>
    <dbReference type="NCBI Taxonomy" id="3151616"/>
    <lineage>
        <taxon>Eukaryota</taxon>
        <taxon>Fungi</taxon>
        <taxon>Dikarya</taxon>
        <taxon>Ascomycota</taxon>
        <taxon>Pezizomycotina</taxon>
        <taxon>Eurotiomycetes</taxon>
        <taxon>Eurotiomycetidae</taxon>
        <taxon>Eurotiales</taxon>
        <taxon>Aspergillaceae</taxon>
        <taxon>Penicillium</taxon>
    </lineage>
</organism>
<feature type="region of interest" description="Disordered" evidence="1">
    <location>
        <begin position="59"/>
        <end position="80"/>
    </location>
</feature>
<dbReference type="EMBL" id="JAQIZZ010000007">
    <property type="protein sequence ID" value="KAJ5533227.1"/>
    <property type="molecule type" value="Genomic_DNA"/>
</dbReference>
<comment type="caution">
    <text evidence="2">The sequence shown here is derived from an EMBL/GenBank/DDBJ whole genome shotgun (WGS) entry which is preliminary data.</text>
</comment>
<gene>
    <name evidence="2" type="ORF">N7494_009779</name>
</gene>
<proteinExistence type="predicted"/>